<feature type="compositionally biased region" description="Basic and acidic residues" evidence="1">
    <location>
        <begin position="39"/>
        <end position="49"/>
    </location>
</feature>
<protein>
    <submittedName>
        <fullName evidence="2">Uncharacterized protein</fullName>
    </submittedName>
</protein>
<dbReference type="EMBL" id="APCN01002491">
    <property type="status" value="NOT_ANNOTATED_CDS"/>
    <property type="molecule type" value="Genomic_DNA"/>
</dbReference>
<dbReference type="EnsemblMetazoa" id="AARA018549-RA">
    <property type="protein sequence ID" value="AARA018549-PA"/>
    <property type="gene ID" value="AARA018549"/>
</dbReference>
<name>A0A8W7MTP7_ANOAR</name>
<proteinExistence type="predicted"/>
<feature type="region of interest" description="Disordered" evidence="1">
    <location>
        <begin position="24"/>
        <end position="49"/>
    </location>
</feature>
<evidence type="ECO:0000313" key="2">
    <source>
        <dbReference type="EnsemblMetazoa" id="AARA018549-PA"/>
    </source>
</evidence>
<dbReference type="Proteomes" id="UP000075840">
    <property type="component" value="Unassembled WGS sequence"/>
</dbReference>
<dbReference type="AlphaFoldDB" id="A0A8W7MTP7"/>
<feature type="compositionally biased region" description="Polar residues" evidence="1">
    <location>
        <begin position="24"/>
        <end position="38"/>
    </location>
</feature>
<evidence type="ECO:0000256" key="1">
    <source>
        <dbReference type="SAM" id="MobiDB-lite"/>
    </source>
</evidence>
<evidence type="ECO:0000313" key="3">
    <source>
        <dbReference type="Proteomes" id="UP000075840"/>
    </source>
</evidence>
<keyword evidence="3" id="KW-1185">Reference proteome</keyword>
<reference evidence="2" key="1">
    <citation type="submission" date="2022-08" db="UniProtKB">
        <authorList>
            <consortium name="EnsemblMetazoa"/>
        </authorList>
    </citation>
    <scope>IDENTIFICATION</scope>
    <source>
        <strain evidence="2">Dongola</strain>
    </source>
</reference>
<accession>A0A8W7MTP7</accession>
<organism evidence="2 3">
    <name type="scientific">Anopheles arabiensis</name>
    <name type="common">Mosquito</name>
    <dbReference type="NCBI Taxonomy" id="7173"/>
    <lineage>
        <taxon>Eukaryota</taxon>
        <taxon>Metazoa</taxon>
        <taxon>Ecdysozoa</taxon>
        <taxon>Arthropoda</taxon>
        <taxon>Hexapoda</taxon>
        <taxon>Insecta</taxon>
        <taxon>Pterygota</taxon>
        <taxon>Neoptera</taxon>
        <taxon>Endopterygota</taxon>
        <taxon>Diptera</taxon>
        <taxon>Nematocera</taxon>
        <taxon>Culicoidea</taxon>
        <taxon>Culicidae</taxon>
        <taxon>Anophelinae</taxon>
        <taxon>Anopheles</taxon>
    </lineage>
</organism>
<sequence>MARYCNGSSGNARTVCVQCPNIRQRNPSQEQHPVQKGNTETRTRTSMHQEPRVERNFCVACRYRSLSPVFMAFFRFPDGLAPALPPGWSNVANVQRCS</sequence>